<dbReference type="OrthoDB" id="199953at2"/>
<name>A0A423KHA9_9PSED</name>
<evidence type="ECO:0000256" key="1">
    <source>
        <dbReference type="ARBA" id="ARBA00007592"/>
    </source>
</evidence>
<accession>A0A423KHA9</accession>
<dbReference type="GO" id="GO:0008840">
    <property type="term" value="F:4-hydroxy-tetrahydrodipicolinate synthase activity"/>
    <property type="evidence" value="ECO:0007669"/>
    <property type="project" value="TreeGrafter"/>
</dbReference>
<dbReference type="EMBL" id="MOBQ01000003">
    <property type="protein sequence ID" value="RON52472.1"/>
    <property type="molecule type" value="Genomic_DNA"/>
</dbReference>
<protein>
    <submittedName>
        <fullName evidence="6">Dihydrodipicolinate synthase family protein</fullName>
    </submittedName>
</protein>
<sequence>MKFEGIYTPAVTPYKPDGEIDWSVYSEVLESLIEAKVHGIIIGGSTGEYYAQTSEERTELAAYAKDVIGTRVQLIVSTGAIRTEDAVQYAKDAKAINADAILVTSPPYALPTSRENAIHALTIDRAANLPIMLYNYPGRMCVSMDEEYLTRVSESQNVIAIKESSGDMGRVHLLARQFPNIGLSCGWDDQSLEFFAWGARSWVCAGSNFLPREHVALYEACVIEKNFDKGRQIMSAMMPLMNALDGGKFVQSIKHGCEIAGLNVGDVRLPLQPLEAEEQQSLASVIAELKRNVANITSGASHG</sequence>
<dbReference type="Pfam" id="PF00701">
    <property type="entry name" value="DHDPS"/>
    <property type="match status" value="1"/>
</dbReference>
<comment type="caution">
    <text evidence="6">The sequence shown here is derived from an EMBL/GenBank/DDBJ whole genome shotgun (WGS) entry which is preliminary data.</text>
</comment>
<dbReference type="Proteomes" id="UP000285349">
    <property type="component" value="Unassembled WGS sequence"/>
</dbReference>
<dbReference type="PANTHER" id="PTHR12128">
    <property type="entry name" value="DIHYDRODIPICOLINATE SYNTHASE"/>
    <property type="match status" value="1"/>
</dbReference>
<evidence type="ECO:0000313" key="7">
    <source>
        <dbReference type="Proteomes" id="UP000285349"/>
    </source>
</evidence>
<evidence type="ECO:0000256" key="5">
    <source>
        <dbReference type="PIRSR" id="PIRSR001365-2"/>
    </source>
</evidence>
<reference evidence="6 7" key="1">
    <citation type="submission" date="2016-10" db="EMBL/GenBank/DDBJ databases">
        <title>Comparative genome analysis of multiple Pseudomonas spp. focuses on biocontrol and plant growth promoting traits.</title>
        <authorList>
            <person name="Tao X.-Y."/>
            <person name="Taylor C.G."/>
        </authorList>
    </citation>
    <scope>NUCLEOTIDE SEQUENCE [LARGE SCALE GENOMIC DNA]</scope>
    <source>
        <strain evidence="6 7">37A10</strain>
    </source>
</reference>
<gene>
    <name evidence="6" type="ORF">BK666_03620</name>
</gene>
<keyword evidence="2 3" id="KW-0456">Lyase</keyword>
<feature type="binding site" evidence="5">
    <location>
        <position position="46"/>
    </location>
    <ligand>
        <name>pyruvate</name>
        <dbReference type="ChEBI" id="CHEBI:15361"/>
    </ligand>
</feature>
<evidence type="ECO:0000256" key="3">
    <source>
        <dbReference type="PIRNR" id="PIRNR001365"/>
    </source>
</evidence>
<comment type="similarity">
    <text evidence="1 3">Belongs to the DapA family.</text>
</comment>
<dbReference type="GO" id="GO:0005829">
    <property type="term" value="C:cytosol"/>
    <property type="evidence" value="ECO:0007669"/>
    <property type="project" value="TreeGrafter"/>
</dbReference>
<dbReference type="PRINTS" id="PR00146">
    <property type="entry name" value="DHPICSNTHASE"/>
</dbReference>
<feature type="binding site" evidence="5">
    <location>
        <position position="203"/>
    </location>
    <ligand>
        <name>pyruvate</name>
        <dbReference type="ChEBI" id="CHEBI:15361"/>
    </ligand>
</feature>
<feature type="active site" description="Proton donor/acceptor" evidence="4">
    <location>
        <position position="134"/>
    </location>
</feature>
<dbReference type="Gene3D" id="3.20.20.70">
    <property type="entry name" value="Aldolase class I"/>
    <property type="match status" value="1"/>
</dbReference>
<dbReference type="SUPFAM" id="SSF51569">
    <property type="entry name" value="Aldolase"/>
    <property type="match status" value="1"/>
</dbReference>
<proteinExistence type="inferred from homology"/>
<evidence type="ECO:0000313" key="6">
    <source>
        <dbReference type="EMBL" id="RON52472.1"/>
    </source>
</evidence>
<dbReference type="InterPro" id="IPR013785">
    <property type="entry name" value="Aldolase_TIM"/>
</dbReference>
<feature type="active site" description="Schiff-base intermediate with substrate" evidence="4">
    <location>
        <position position="162"/>
    </location>
</feature>
<organism evidence="6 7">
    <name type="scientific">Pseudomonas frederiksbergensis</name>
    <dbReference type="NCBI Taxonomy" id="104087"/>
    <lineage>
        <taxon>Bacteria</taxon>
        <taxon>Pseudomonadati</taxon>
        <taxon>Pseudomonadota</taxon>
        <taxon>Gammaproteobacteria</taxon>
        <taxon>Pseudomonadales</taxon>
        <taxon>Pseudomonadaceae</taxon>
        <taxon>Pseudomonas</taxon>
    </lineage>
</organism>
<dbReference type="SMART" id="SM01130">
    <property type="entry name" value="DHDPS"/>
    <property type="match status" value="1"/>
</dbReference>
<dbReference type="RefSeq" id="WP_123508351.1">
    <property type="nucleotide sequence ID" value="NZ_MOBQ01000003.1"/>
</dbReference>
<dbReference type="AlphaFoldDB" id="A0A423KHA9"/>
<dbReference type="PANTHER" id="PTHR12128:SF66">
    <property type="entry name" value="4-HYDROXY-2-OXOGLUTARATE ALDOLASE, MITOCHONDRIAL"/>
    <property type="match status" value="1"/>
</dbReference>
<evidence type="ECO:0000256" key="2">
    <source>
        <dbReference type="ARBA" id="ARBA00023239"/>
    </source>
</evidence>
<dbReference type="CDD" id="cd00408">
    <property type="entry name" value="DHDPS-like"/>
    <property type="match status" value="1"/>
</dbReference>
<dbReference type="PIRSF" id="PIRSF001365">
    <property type="entry name" value="DHDPS"/>
    <property type="match status" value="1"/>
</dbReference>
<dbReference type="InterPro" id="IPR002220">
    <property type="entry name" value="DapA-like"/>
</dbReference>
<evidence type="ECO:0000256" key="4">
    <source>
        <dbReference type="PIRSR" id="PIRSR001365-1"/>
    </source>
</evidence>